<feature type="region of interest" description="Disordered" evidence="9">
    <location>
        <begin position="3517"/>
        <end position="3670"/>
    </location>
</feature>
<feature type="region of interest" description="Disordered" evidence="9">
    <location>
        <begin position="2681"/>
        <end position="2723"/>
    </location>
</feature>
<dbReference type="Pfam" id="PF01826">
    <property type="entry name" value="TIL"/>
    <property type="match status" value="1"/>
</dbReference>
<dbReference type="PANTHER" id="PTHR11339">
    <property type="entry name" value="EXTRACELLULAR MATRIX GLYCOPROTEIN RELATED"/>
    <property type="match status" value="1"/>
</dbReference>
<keyword evidence="5" id="KW-0186">Copper</keyword>
<feature type="region of interest" description="Disordered" evidence="9">
    <location>
        <begin position="3073"/>
        <end position="3116"/>
    </location>
</feature>
<feature type="compositionally biased region" description="Low complexity" evidence="9">
    <location>
        <begin position="2681"/>
        <end position="2722"/>
    </location>
</feature>
<feature type="region of interest" description="Disordered" evidence="9">
    <location>
        <begin position="3369"/>
        <end position="3411"/>
    </location>
</feature>
<reference evidence="14 15" key="2">
    <citation type="journal article" date="2024" name="G3 (Bethesda)">
        <title>The genome of the cryopelagic Antarctic bald notothen, Trematomus borchgrevinki.</title>
        <authorList>
            <person name="Rayamajhi N."/>
            <person name="Rivera-Colon A.G."/>
            <person name="Minhas B.F."/>
            <person name="Cheng C.C."/>
            <person name="Catchen J.M."/>
        </authorList>
    </citation>
    <scope>NUCLEOTIDE SEQUENCE [LARGE SCALE GENOMIC DNA]</scope>
    <source>
        <strain evidence="14">AGRC-2024</strain>
    </source>
</reference>
<feature type="domain" description="VWFC" evidence="12">
    <location>
        <begin position="4135"/>
        <end position="4203"/>
    </location>
</feature>
<dbReference type="PROSITE" id="PS51233">
    <property type="entry name" value="VWFD"/>
    <property type="match status" value="4"/>
</dbReference>
<dbReference type="SMART" id="SM00832">
    <property type="entry name" value="C8"/>
    <property type="match status" value="4"/>
</dbReference>
<keyword evidence="3 10" id="KW-0732">Signal</keyword>
<feature type="region of interest" description="Disordered" evidence="9">
    <location>
        <begin position="2089"/>
        <end position="2131"/>
    </location>
</feature>
<feature type="disulfide bond" evidence="8">
    <location>
        <begin position="4416"/>
        <end position="4468"/>
    </location>
</feature>
<dbReference type="SMART" id="SM00215">
    <property type="entry name" value="VWC_out"/>
    <property type="match status" value="2"/>
</dbReference>
<name>A0ABD2HJ89_PAGBO</name>
<evidence type="ECO:0000256" key="6">
    <source>
        <dbReference type="ARBA" id="ARBA00023157"/>
    </source>
</evidence>
<organism evidence="14 15">
    <name type="scientific">Pagothenia borchgrevinki</name>
    <name type="common">Bald rockcod</name>
    <name type="synonym">Trematomus borchgrevinki</name>
    <dbReference type="NCBI Taxonomy" id="8213"/>
    <lineage>
        <taxon>Eukaryota</taxon>
        <taxon>Metazoa</taxon>
        <taxon>Chordata</taxon>
        <taxon>Craniata</taxon>
        <taxon>Vertebrata</taxon>
        <taxon>Euteleostomi</taxon>
        <taxon>Actinopterygii</taxon>
        <taxon>Neopterygii</taxon>
        <taxon>Teleostei</taxon>
        <taxon>Neoteleostei</taxon>
        <taxon>Acanthomorphata</taxon>
        <taxon>Eupercaria</taxon>
        <taxon>Perciformes</taxon>
        <taxon>Notothenioidei</taxon>
        <taxon>Nototheniidae</taxon>
        <taxon>Pagothenia</taxon>
    </lineage>
</organism>
<feature type="compositionally biased region" description="Low complexity" evidence="9">
    <location>
        <begin position="3073"/>
        <end position="3114"/>
    </location>
</feature>
<evidence type="ECO:0000256" key="10">
    <source>
        <dbReference type="SAM" id="SignalP"/>
    </source>
</evidence>
<feature type="region of interest" description="Disordered" evidence="9">
    <location>
        <begin position="2385"/>
        <end position="2427"/>
    </location>
</feature>
<dbReference type="CDD" id="cd19941">
    <property type="entry name" value="TIL"/>
    <property type="match status" value="2"/>
</dbReference>
<dbReference type="InterPro" id="IPR050780">
    <property type="entry name" value="Mucin_vWF_Thrombospondin_sf"/>
</dbReference>
<dbReference type="InterPro" id="IPR036084">
    <property type="entry name" value="Ser_inhib-like_sf"/>
</dbReference>
<dbReference type="InterPro" id="IPR006207">
    <property type="entry name" value="Cys_knot_C"/>
</dbReference>
<dbReference type="SUPFAM" id="SSF57567">
    <property type="entry name" value="Serine protease inhibitors"/>
    <property type="match status" value="5"/>
</dbReference>
<feature type="compositionally biased region" description="Low complexity" evidence="9">
    <location>
        <begin position="3369"/>
        <end position="3410"/>
    </location>
</feature>
<dbReference type="InterPro" id="IPR014853">
    <property type="entry name" value="VWF/SSPO/ZAN-like_Cys-rich_dom"/>
</dbReference>
<evidence type="ECO:0000256" key="9">
    <source>
        <dbReference type="SAM" id="MobiDB-lite"/>
    </source>
</evidence>
<feature type="region of interest" description="Disordered" evidence="9">
    <location>
        <begin position="2533"/>
        <end position="2575"/>
    </location>
</feature>
<accession>A0ABD2HJ89</accession>
<dbReference type="FunFam" id="2.10.25.10:FF:000153">
    <property type="entry name" value="MUC5B isoform 1"/>
    <property type="match status" value="1"/>
</dbReference>
<dbReference type="InterPro" id="IPR001846">
    <property type="entry name" value="VWF_type-D"/>
</dbReference>
<protein>
    <recommendedName>
        <fullName evidence="16">Mucin-5AC</fullName>
    </recommendedName>
</protein>
<dbReference type="Pfam" id="PF13330">
    <property type="entry name" value="Mucin2_WxxW"/>
    <property type="match status" value="13"/>
</dbReference>
<feature type="region of interest" description="Disordered" evidence="9">
    <location>
        <begin position="1784"/>
        <end position="1987"/>
    </location>
</feature>
<evidence type="ECO:0000259" key="11">
    <source>
        <dbReference type="PROSITE" id="PS01225"/>
    </source>
</evidence>
<dbReference type="SUPFAM" id="SSF57603">
    <property type="entry name" value="FnI-like domain"/>
    <property type="match status" value="1"/>
</dbReference>
<evidence type="ECO:0000256" key="4">
    <source>
        <dbReference type="ARBA" id="ARBA00022737"/>
    </source>
</evidence>
<dbReference type="Gene3D" id="2.10.25.10">
    <property type="entry name" value="Laminin"/>
    <property type="match status" value="4"/>
</dbReference>
<feature type="region of interest" description="Disordered" evidence="9">
    <location>
        <begin position="2829"/>
        <end position="2970"/>
    </location>
</feature>
<feature type="compositionally biased region" description="Low complexity" evidence="9">
    <location>
        <begin position="2533"/>
        <end position="2574"/>
    </location>
</feature>
<feature type="region of interest" description="Disordered" evidence="9">
    <location>
        <begin position="3221"/>
        <end position="3263"/>
    </location>
</feature>
<dbReference type="PROSITE" id="PS01225">
    <property type="entry name" value="CTCK_2"/>
    <property type="match status" value="1"/>
</dbReference>
<keyword evidence="2" id="KW-0964">Secreted</keyword>
<evidence type="ECO:0000313" key="14">
    <source>
        <dbReference type="EMBL" id="KAL3066150.1"/>
    </source>
</evidence>
<evidence type="ECO:0000256" key="2">
    <source>
        <dbReference type="ARBA" id="ARBA00022525"/>
    </source>
</evidence>
<evidence type="ECO:0000256" key="1">
    <source>
        <dbReference type="ARBA" id="ARBA00004613"/>
    </source>
</evidence>
<feature type="compositionally biased region" description="Low complexity" evidence="9">
    <location>
        <begin position="1784"/>
        <end position="1982"/>
    </location>
</feature>
<feature type="signal peptide" evidence="10">
    <location>
        <begin position="1"/>
        <end position="23"/>
    </location>
</feature>
<dbReference type="InterPro" id="IPR025155">
    <property type="entry name" value="WxxW_domain"/>
</dbReference>
<proteinExistence type="predicted"/>
<reference evidence="14 15" key="1">
    <citation type="journal article" date="2022" name="G3 (Bethesda)">
        <title>Evaluating Illumina-, Nanopore-, and PacBio-based genome assembly strategies with the bald notothen, Trematomus borchgrevinki.</title>
        <authorList>
            <person name="Rayamajhi N."/>
            <person name="Cheng C.C."/>
            <person name="Catchen J.M."/>
        </authorList>
    </citation>
    <scope>NUCLEOTIDE SEQUENCE [LARGE SCALE GENOMIC DNA]</scope>
    <source>
        <strain evidence="14">AGRC-2024</strain>
    </source>
</reference>
<evidence type="ECO:0000256" key="8">
    <source>
        <dbReference type="PROSITE-ProRule" id="PRU00039"/>
    </source>
</evidence>
<dbReference type="PROSITE" id="PS01208">
    <property type="entry name" value="VWFC_1"/>
    <property type="match status" value="2"/>
</dbReference>
<feature type="disulfide bond" evidence="8">
    <location>
        <begin position="4412"/>
        <end position="4466"/>
    </location>
</feature>
<evidence type="ECO:0000256" key="5">
    <source>
        <dbReference type="ARBA" id="ARBA00023008"/>
    </source>
</evidence>
<dbReference type="SMART" id="SM00216">
    <property type="entry name" value="VWD"/>
    <property type="match status" value="4"/>
</dbReference>
<feature type="domain" description="VWFD" evidence="13">
    <location>
        <begin position="48"/>
        <end position="216"/>
    </location>
</feature>
<dbReference type="SMART" id="SM00041">
    <property type="entry name" value="CT"/>
    <property type="match status" value="1"/>
</dbReference>
<feature type="disulfide bond" evidence="8">
    <location>
        <begin position="4401"/>
        <end position="4450"/>
    </location>
</feature>
<dbReference type="PANTHER" id="PTHR11339:SF408">
    <property type="entry name" value="MUCIN-5B"/>
    <property type="match status" value="1"/>
</dbReference>
<dbReference type="InterPro" id="IPR058753">
    <property type="entry name" value="TIL_OTOGL_Mucin"/>
</dbReference>
<evidence type="ECO:0000313" key="15">
    <source>
        <dbReference type="Proteomes" id="UP001619887"/>
    </source>
</evidence>
<comment type="subcellular location">
    <subcellularLocation>
        <location evidence="1">Secreted</location>
    </subcellularLocation>
</comment>
<feature type="chain" id="PRO_5044772401" description="Mucin-5AC" evidence="10">
    <location>
        <begin position="24"/>
        <end position="4493"/>
    </location>
</feature>
<dbReference type="Proteomes" id="UP001619887">
    <property type="component" value="Unassembled WGS sequence"/>
</dbReference>
<comment type="caution">
    <text evidence="14">The sequence shown here is derived from an EMBL/GenBank/DDBJ whole genome shotgun (WGS) entry which is preliminary data.</text>
</comment>
<feature type="compositionally biased region" description="Low complexity" evidence="9">
    <location>
        <begin position="3221"/>
        <end position="3262"/>
    </location>
</feature>
<gene>
    <name evidence="14" type="ORF">OYC64_016155</name>
</gene>
<evidence type="ECO:0008006" key="16">
    <source>
        <dbReference type="Google" id="ProtNLM"/>
    </source>
</evidence>
<dbReference type="GO" id="GO:0005576">
    <property type="term" value="C:extracellular region"/>
    <property type="evidence" value="ECO:0007669"/>
    <property type="project" value="UniProtKB-SubCell"/>
</dbReference>
<evidence type="ECO:0000259" key="13">
    <source>
        <dbReference type="PROSITE" id="PS51233"/>
    </source>
</evidence>
<feature type="domain" description="VWFD" evidence="13">
    <location>
        <begin position="3802"/>
        <end position="3982"/>
    </location>
</feature>
<dbReference type="Pfam" id="PF25962">
    <property type="entry name" value="TIL_OTOGL_Mucin"/>
    <property type="match status" value="1"/>
</dbReference>
<feature type="region of interest" description="Disordered" evidence="9">
    <location>
        <begin position="1549"/>
        <end position="1677"/>
    </location>
</feature>
<dbReference type="InterPro" id="IPR001007">
    <property type="entry name" value="VWF_dom"/>
</dbReference>
<feature type="domain" description="VWFD" evidence="13">
    <location>
        <begin position="872"/>
        <end position="1042"/>
    </location>
</feature>
<evidence type="ECO:0000256" key="7">
    <source>
        <dbReference type="ARBA" id="ARBA00023180"/>
    </source>
</evidence>
<feature type="region of interest" description="Disordered" evidence="9">
    <location>
        <begin position="2237"/>
        <end position="2279"/>
    </location>
</feature>
<feature type="compositionally biased region" description="Low complexity" evidence="9">
    <location>
        <begin position="2385"/>
        <end position="2426"/>
    </location>
</feature>
<keyword evidence="15" id="KW-1185">Reference proteome</keyword>
<feature type="compositionally biased region" description="Low complexity" evidence="9">
    <location>
        <begin position="2089"/>
        <end position="2130"/>
    </location>
</feature>
<feature type="compositionally biased region" description="Low complexity" evidence="9">
    <location>
        <begin position="2237"/>
        <end position="2278"/>
    </location>
</feature>
<feature type="domain" description="CTCK" evidence="11">
    <location>
        <begin position="4387"/>
        <end position="4474"/>
    </location>
</feature>
<dbReference type="Pfam" id="PF00094">
    <property type="entry name" value="VWD"/>
    <property type="match status" value="4"/>
</dbReference>
<feature type="compositionally biased region" description="Low complexity" evidence="9">
    <location>
        <begin position="2829"/>
        <end position="2966"/>
    </location>
</feature>
<dbReference type="Pfam" id="PF08742">
    <property type="entry name" value="C8"/>
    <property type="match status" value="4"/>
</dbReference>
<comment type="caution">
    <text evidence="8">Lacks conserved residue(s) required for the propagation of feature annotation.</text>
</comment>
<keyword evidence="6 8" id="KW-1015">Disulfide bond</keyword>
<feature type="domain" description="VWFC" evidence="12">
    <location>
        <begin position="4240"/>
        <end position="4307"/>
    </location>
</feature>
<keyword evidence="7" id="KW-0325">Glycoprotein</keyword>
<keyword evidence="4" id="KW-0677">Repeat</keyword>
<evidence type="ECO:0000256" key="3">
    <source>
        <dbReference type="ARBA" id="ARBA00022729"/>
    </source>
</evidence>
<feature type="domain" description="VWFD" evidence="13">
    <location>
        <begin position="403"/>
        <end position="578"/>
    </location>
</feature>
<dbReference type="PROSITE" id="PS50184">
    <property type="entry name" value="VWFC_2"/>
    <property type="match status" value="2"/>
</dbReference>
<dbReference type="InterPro" id="IPR002919">
    <property type="entry name" value="TIL_dom"/>
</dbReference>
<evidence type="ECO:0000259" key="12">
    <source>
        <dbReference type="PROSITE" id="PS50184"/>
    </source>
</evidence>
<dbReference type="EMBL" id="JBIYXZ010002069">
    <property type="protein sequence ID" value="KAL3066150.1"/>
    <property type="molecule type" value="Genomic_DNA"/>
</dbReference>
<sequence length="4493" mass="480002">MAMTKEWLLWLSVIAAWYSDATSAVDPFSSRSQIPERITGVSPIHNGQVCSTWGKFHYKTFDGDVFQLHSTCNYVLTSSCRSYYSDFNIQIRRGEDGDHHTIKNIIMKLEGSVVELSVGSVVINGKSVILPYSQAGVLIERSPTYIKIKAKLGLFAIWNEEDSFLVELDPKYKNQTCGLCGDFNGVYNEFFSHGVKISPVDFANFWKMNGPTESCSDYTLESTQSCNYMRPLCEQILTGPAFSSCHSVLDVASFTSACVADLCHCGAGGSEQLDPVCLCNTVSELSRQCSHAGGQPQNWRTKELCWKSCPDKMEYKECGSPCADTCSNPEASHTCDNHCLDGCFCPAGTVQDDLNGRGCVPPKECSCSYNNQTYRPGESYSSNCKKCVCESGQWSCTEENCPGTCSLEGGAHINTFDGKAYTFHGDCSYVLAKDCSGAQFVVQAELLQCGVTESETCLKSVTLGLSGGANVITIQPSGKVFVNGIYAQLPFSAAGISAFRASSFYLLVQTSVGVLLEVQLHPVMQLHLTVTSDYQTNTCGLCGNFNSNQADDFLKLSGVPDATAAGFVNSWKTHAGCRDVKSSFENPCSLSLENERYAQHWCSMLSEPEGVFASCHSEISPDSYKENCMYDSCNSENSEDCMCAAVSAYVHACAAAGIHLSGWRNTICGKYASSCPSSMVYSDSITTSSHTCRCLGSTDLSCHASFLPIDGCVCAQGTYLDDTGKCVPSTACPCYDEGSVVPPGEVVNKQGVMCSCKDGKLGCIGEMIVHPSACALPMEFFNCSAGPAAKGTECEKSCNTLDMACVSTGCVSGCMCPSGMVSDDKGGCIKPDACSCVHNGISYQPGESTKVDCNTCTCKDRKWQCTTEACDGTCSVYGAGHYMTFDQKRFTFDGSCEYTLTQDYCGSAQSNGTFRVISENLPCGTTGTTCSKTIRIFLGNAEVILTEGRYQLLSSGDEHSVPFRYSTMGIYLVVEANNGLILMWDRKTSLFIQLSSKYKGRVCGLCGNYDGNANNDFTTRGNAVVVKPLVFGNSWKDLPSCPDAQSISSPCTTNPYRQAWSQKQCSLIQSDVFSACHSTVDPTPYYDACVFDSCACDTGGDCECFCTAVAAYAESCNQAGICIPWRTPKICPLFCDYYNPPGECEWHYMPCGSPCMKTCRNPSGSCSPQIPPLEGCYPKCPPAQPYFDEDTMTCVSKELCGCRDKEGRYYNNTDKVPTTENCLTCNCSSTTIQCFYDAQACTCTYLNKTYYPGNTIYNTTDGHGNCFIAVCGTNGTIDKGSYLCPVPTPTTPMPSTSTSTASQSSTTFVFTTTPACNPCEWSPWYDTSFPTLGTPGGDSETYDKIREAGHKICAKPSEIQCRAEKFPNVSIDSVGQVVQCDLAKGLTCRNEDQSGPLASCVNYQVRVLCCDYSACPTKPTPSMTPSISTTKHPTTTHFSETPCQETLCQWSKWISSDYPEDGNGGGDNETIKHIIQKGFNICEDPVAVECRAVEYPTVPLYQQVTCNKQGLVCKNNLQYPPICLNYEIRVKCCRTVQCSTTPQTTITFTPTSQKTPTTTTTKPSTTTETTTPSTPSTTVTTMTPSTPSTTATTTTPSTTSTKVPTTTLSTPSTTVTTTTPSTTSTKVPTTTPSTTVPTATPSTPSTTVTASTPLSPTTTTPSTTTETTTSQPTTTTPCQETLCQWSKWISSDYPEDGNGGGDNETIKHIIQKGFNICEDPVAVECRAVEYPTVPLYQQVTCNKQGLVCKNNLQYPPICLNYEIRVKCCRTVQCSTTPQTTITFTPTSQKTPTTTTTKPSTTTETTTPSTPSTTVTTMTPSTPSTTVTTTTPSTTSTKVPTTTPSTPSTAVTTTTPSTPSTTVTTTTPSTPSTTVTTTTPSTPSTTVTTTTPSTTSTKVPTTTPSTPSTAVTTTTPSTTSTKVPTTTPSTTSTKVPTTTPSTTVPTATPSTPSTTVTASTPLSPTTITPSTTTETTTSQPTTTAPCPGGHDMTCGWSEWINLGEPTTGPNGGDDESIQKIISDGYHICSAPEEVQCRSVLYPGLPMSEMGQTVTCNKDVGFICTNKQQGLQQQCFDYEIRFQCCGCQTPSTTGPTTPSTPSTTVPTLTPSTTTTTTPSTTTETTTSQPTTTAPCPGGHDMTCGWSEWINLGEPTTGPNGGDDESIQKIISDGYHICSAPEEVQCRSVLYPGLPMSEMGQTVTCNKDVGFICNNKQQGLQQQCFDYEIRFQCCGCQTPSTTGPTTPSTPSTTVPTLTPSTTTTTTPSTTTETTTSQPTTTAPCPGGHDMTCGWSEWINLGEPTTGPNGGDDESIQKIISDGYHICSAPEEVQCRSVLYPGLPMSEMGQTVTCNKDVGFICNNKQQGPKQQCFDYEIRFQCCGCQTPSTTAPTTPSTPSTTVPTLTPSTTTTTTPSTTTETTTSQPTTTAPCPGGHDMTCGWSEWINLGEPTTGPNGGDDESIQKIISDGYHICSAPEEVQCRSVLYPGLPMSEMGQTVTCNKDVGFICNNKQQGLQQQCFDYEIRFQCCGCQTPSTTGPTTPSTPSTTVPTLTPSTTTTTTPSTTTETTTSQPTTTAPCPGGHDMTCGWSEWINLGEPTTGPNGGDDESIQKIISDGYHICSAPEEVQCRSVLYPGLPMSEMGQTVTCNKDVGFICNNKQQGLQQQCFDYEIRFQCCGCQTPSTTGPTTPSTPSTTVPTLTPSTTTTTTPSTTTETTTSQPTTTAPCPGGHDMTCGWSEWINLGEPTTGPNGGDDESIQKIISDGYHICSAPEEVQCRSVLYPGLPMSEMGQTVTCNKDVGLICNNKQQGLQQQCFDYEIRFQCCGCQTPSTTGPTTPSTPSTTVTTRTPSTPSTTVTTTTPSTPSTVTTTTPSTPSTTVPTTTPSTPSTTVTTTTPSTPSTTVTTTTPSTPSTTVTTTTPSTTSTTVPTATPSTPSTTVTASTHLSTTTTTPSTTTETTTTTPPITTAPCPGGHDMTCGWSEWINLGEPTTGPNGGDDESIQKIISDGYHICSAPEEVQCRSVLYPGLPMSEMGQTVTCNKDVGFICNNKQQGPKQQCFDYEIRFQCCGCQTPSTTAPTTPSTPSTTVPTLTPSTTTTTTPSTTTETTTSQPTTTAPCPGGHDMTCGWSEWINLGEPTTGPNGGDDESIQKIISDGYHICSAPEEVQCRSVLYPGLPMSEMGQTVTCNKDVGFICNNKQQGLQQQCFDYEIRFQCCGCQTPSTTGPTTPSTPSTTVPTLTPSTTTTTTPSTTTETTTSQPTTTAPCPGGHDMTCGWSEWINLGEPTTGPNGGDDESIQKIISDGYHICSAPEEVQCRSVLYPGLPMSEMGQTVTCNKDVGFICNNKQQGLQQQCFDYEIRFQCCGCQTPSTTGPTTPSTPSTTVPTLTPSTTTTTTPSTTTETTTSQPTTTAPCPGGHDMTCGWSEWINLGEPTTGPNGGDDESIQKIISDGYHICSAPEEVQCRSVLYPGLPMSEMGQTVTCNKDVGFICNNKQQGPTQQCFDYEIRFQCCGCQTPSTTGPTTPSTPSTTVTTTTPSTPSTTVTTITPSTSSTTVTTTTPSTPSTTVPTTIPSTPSTTITTTTPSTTSTTVTTTTPSTASTTVTTTIPSTPSTTVTTTTPSTPSTTVTTTTPSTPSTTVTTTTPSTPSTTVTTTTPSTPSTTVTTTTPSTPSTTIIVVTEETTQPITSPHCQCFHNGTNFPAGSIVYNETDHDGFCYTGYCNEICHIVTTGQPCSPVLCLTLQGPKQNGESWIVSKCINATCKNGIEHMSPRTCPPVVCANNFAAIQVLDDDGCCSHYECQCICYGWGDPHYVTFDGTYYGFQGNCSYWLVKEISPKYNFSVMIDNYYCGAADGLSCPKSITVFYKSYKIFITQNDLKGMFKNQISVNGRHVSPAYQNGDFRMTTTGIDTVLVIPQIRAKITFAGLIFSIALPYSQFGNNTWGQCGTCDNNRTDDCMLPSGKIDSSCPNMAHEWHTNDSSCKQPPPTPITTPTPVTCNISICEIIKSSVFEACHKVVDYLPFVKACEFDVCHMHIDHVGCTSLQTYAEVCALAGICIDWRNSTKGLCVYTCPSHKEYQSCGPSVEPTCDSWYNKKFIDTVNEFSEMTSVEMEGCFCPKGTNLLSSTSDECVRTCEICRPANGTWTKANSTWTEDCKECICEEDTLKVTCTHVSCPAPPPVSCEEPGQVKVNNTVGCCQEDKCECDVKQCPGVVPSCPAGSTLHTTVGVCCLNHFCKPIPDVCVFNNLEYQVGDSVPMKSCEKCICSSRTNASSHQNIIDCQTLPCDTHCSVGYEYQVSPAQCCGQCVQVGCIVALPNSTHALKPGTIWSPAGNPCVKFECVKIANHFITVEAKTMCPPYDPAECIPGTETVAPDGCCHTCIHRGQPCGVSSTAVIVESQGCHSKDVVNVTSCAGACGTFTFYSTKMRALQHTCSCCQEVATSERQIQLSCPDSTEISYSYTYIETCACLDTDCSVVRRGQTSGPAASSRRRRR</sequence>
<dbReference type="FunFam" id="2.10.25.10:FF:000674">
    <property type="entry name" value="Mucin-2"/>
    <property type="match status" value="1"/>
</dbReference>
<dbReference type="SMART" id="SM00214">
    <property type="entry name" value="VWC"/>
    <property type="match status" value="5"/>
</dbReference>